<evidence type="ECO:0000256" key="8">
    <source>
        <dbReference type="ARBA" id="ARBA00035585"/>
    </source>
</evidence>
<feature type="transmembrane region" description="Helical" evidence="10">
    <location>
        <begin position="43"/>
        <end position="69"/>
    </location>
</feature>
<comment type="caution">
    <text evidence="11">The sequence shown here is derived from an EMBL/GenBank/DDBJ whole genome shotgun (WGS) entry which is preliminary data.</text>
</comment>
<dbReference type="GO" id="GO:0005886">
    <property type="term" value="C:plasma membrane"/>
    <property type="evidence" value="ECO:0007669"/>
    <property type="project" value="UniProtKB-SubCell"/>
</dbReference>
<evidence type="ECO:0000256" key="6">
    <source>
        <dbReference type="ARBA" id="ARBA00023303"/>
    </source>
</evidence>
<evidence type="ECO:0000256" key="1">
    <source>
        <dbReference type="ARBA" id="ARBA00004651"/>
    </source>
</evidence>
<dbReference type="EMBL" id="PQNK01000009">
    <property type="protein sequence ID" value="RRO86437.1"/>
    <property type="molecule type" value="Genomic_DNA"/>
</dbReference>
<evidence type="ECO:0000256" key="7">
    <source>
        <dbReference type="ARBA" id="ARBA00035120"/>
    </source>
</evidence>
<dbReference type="GO" id="GO:0046872">
    <property type="term" value="F:metal ion binding"/>
    <property type="evidence" value="ECO:0007669"/>
    <property type="project" value="UniProtKB-KW"/>
</dbReference>
<evidence type="ECO:0000256" key="3">
    <source>
        <dbReference type="ARBA" id="ARBA00022692"/>
    </source>
</evidence>
<organism evidence="11 12">
    <name type="scientific">Corynebacterium bovis</name>
    <dbReference type="NCBI Taxonomy" id="36808"/>
    <lineage>
        <taxon>Bacteria</taxon>
        <taxon>Bacillati</taxon>
        <taxon>Actinomycetota</taxon>
        <taxon>Actinomycetes</taxon>
        <taxon>Mycobacteriales</taxon>
        <taxon>Corynebacteriaceae</taxon>
        <taxon>Corynebacterium</taxon>
    </lineage>
</organism>
<comment type="activity regulation">
    <text evidence="10">Na(+) is not transported, but it plays an essential structural role and its presence is essential for fluoride channel function.</text>
</comment>
<comment type="similarity">
    <text evidence="7 10">Belongs to the fluoride channel Fluc/FEX (TC 1.A.43) family.</text>
</comment>
<comment type="subcellular location">
    <subcellularLocation>
        <location evidence="1 10">Cell membrane</location>
        <topology evidence="1 10">Multi-pass membrane protein</topology>
    </subcellularLocation>
</comment>
<name>A0A426PY64_9CORY</name>
<sequence length="142" mass="13479">MLTVLAHVPTVVLVAVGGGVGAAARSVVDGAVAARTSRCSPPVLWPLVVVNTLGSLLLGLTVGVAAGLAPTAGAGSGGGSGAAVLTALVGTGFCGGFTTFSTASVEVVRLLRRRSLVAAVVSTLLMAVLAVAGFVAGSALAG</sequence>
<gene>
    <name evidence="10" type="primary">fluC</name>
    <name evidence="10" type="synonym">crcB</name>
    <name evidence="11" type="ORF">CXF48_06405</name>
</gene>
<dbReference type="GO" id="GO:0140114">
    <property type="term" value="P:cellular detoxification of fluoride"/>
    <property type="evidence" value="ECO:0007669"/>
    <property type="project" value="UniProtKB-UniRule"/>
</dbReference>
<proteinExistence type="inferred from homology"/>
<keyword evidence="3 10" id="KW-0812">Transmembrane</keyword>
<protein>
    <recommendedName>
        <fullName evidence="10">Fluoride-specific ion channel FluC</fullName>
    </recommendedName>
</protein>
<keyword evidence="10" id="KW-0406">Ion transport</keyword>
<feature type="transmembrane region" description="Helical" evidence="10">
    <location>
        <begin position="81"/>
        <end position="103"/>
    </location>
</feature>
<feature type="binding site" evidence="10">
    <location>
        <position position="98"/>
    </location>
    <ligand>
        <name>Na(+)</name>
        <dbReference type="ChEBI" id="CHEBI:29101"/>
        <note>structural</note>
    </ligand>
</feature>
<evidence type="ECO:0000256" key="10">
    <source>
        <dbReference type="HAMAP-Rule" id="MF_00454"/>
    </source>
</evidence>
<evidence type="ECO:0000256" key="2">
    <source>
        <dbReference type="ARBA" id="ARBA00022475"/>
    </source>
</evidence>
<dbReference type="RefSeq" id="WP_125173778.1">
    <property type="nucleotide sequence ID" value="NZ_JAPJOD010000226.1"/>
</dbReference>
<keyword evidence="10" id="KW-0479">Metal-binding</keyword>
<keyword evidence="6 10" id="KW-0407">Ion channel</keyword>
<keyword evidence="4 10" id="KW-1133">Transmembrane helix</keyword>
<comment type="catalytic activity">
    <reaction evidence="8">
        <text>fluoride(in) = fluoride(out)</text>
        <dbReference type="Rhea" id="RHEA:76159"/>
        <dbReference type="ChEBI" id="CHEBI:17051"/>
    </reaction>
    <physiologicalReaction direction="left-to-right" evidence="8">
        <dbReference type="Rhea" id="RHEA:76160"/>
    </physiologicalReaction>
</comment>
<dbReference type="HAMAP" id="MF_00454">
    <property type="entry name" value="FluC"/>
    <property type="match status" value="1"/>
</dbReference>
<keyword evidence="10" id="KW-0915">Sodium</keyword>
<keyword evidence="10" id="KW-0813">Transport</keyword>
<evidence type="ECO:0000256" key="4">
    <source>
        <dbReference type="ARBA" id="ARBA00022989"/>
    </source>
</evidence>
<keyword evidence="2 10" id="KW-1003">Cell membrane</keyword>
<evidence type="ECO:0000313" key="11">
    <source>
        <dbReference type="EMBL" id="RRO86437.1"/>
    </source>
</evidence>
<comment type="function">
    <text evidence="9 10">Fluoride-specific ion channel. Important for reducing fluoride concentration in the cell, thus reducing its toxicity.</text>
</comment>
<evidence type="ECO:0000256" key="5">
    <source>
        <dbReference type="ARBA" id="ARBA00023136"/>
    </source>
</evidence>
<dbReference type="AlphaFoldDB" id="A0A426PY64"/>
<reference evidence="11 12" key="1">
    <citation type="submission" date="2018-01" db="EMBL/GenBank/DDBJ databases">
        <title>Twenty Corynebacterium bovis Genomes.</title>
        <authorList>
            <person name="Gulvik C.A."/>
        </authorList>
    </citation>
    <scope>NUCLEOTIDE SEQUENCE [LARGE SCALE GENOMIC DNA]</scope>
    <source>
        <strain evidence="11 12">F6900</strain>
    </source>
</reference>
<dbReference type="GO" id="GO:0062054">
    <property type="term" value="F:fluoride channel activity"/>
    <property type="evidence" value="ECO:0007669"/>
    <property type="project" value="UniProtKB-UniRule"/>
</dbReference>
<accession>A0A426PY64</accession>
<feature type="binding site" evidence="10">
    <location>
        <position position="95"/>
    </location>
    <ligand>
        <name>Na(+)</name>
        <dbReference type="ChEBI" id="CHEBI:29101"/>
        <note>structural</note>
    </ligand>
</feature>
<dbReference type="Pfam" id="PF02537">
    <property type="entry name" value="CRCB"/>
    <property type="match status" value="1"/>
</dbReference>
<dbReference type="Proteomes" id="UP000276526">
    <property type="component" value="Unassembled WGS sequence"/>
</dbReference>
<evidence type="ECO:0000256" key="9">
    <source>
        <dbReference type="ARBA" id="ARBA00049940"/>
    </source>
</evidence>
<keyword evidence="5 10" id="KW-0472">Membrane</keyword>
<evidence type="ECO:0000313" key="12">
    <source>
        <dbReference type="Proteomes" id="UP000276526"/>
    </source>
</evidence>
<feature type="transmembrane region" description="Helical" evidence="10">
    <location>
        <begin position="115"/>
        <end position="141"/>
    </location>
</feature>
<dbReference type="InterPro" id="IPR003691">
    <property type="entry name" value="FluC"/>
</dbReference>